<organism evidence="1 2">
    <name type="scientific">Gigaspora margarita</name>
    <dbReference type="NCBI Taxonomy" id="4874"/>
    <lineage>
        <taxon>Eukaryota</taxon>
        <taxon>Fungi</taxon>
        <taxon>Fungi incertae sedis</taxon>
        <taxon>Mucoromycota</taxon>
        <taxon>Glomeromycotina</taxon>
        <taxon>Glomeromycetes</taxon>
        <taxon>Diversisporales</taxon>
        <taxon>Gigasporaceae</taxon>
        <taxon>Gigaspora</taxon>
    </lineage>
</organism>
<evidence type="ECO:0000313" key="1">
    <source>
        <dbReference type="EMBL" id="CAG8831084.1"/>
    </source>
</evidence>
<dbReference type="EMBL" id="CAJVQB010043317">
    <property type="protein sequence ID" value="CAG8831084.1"/>
    <property type="molecule type" value="Genomic_DNA"/>
</dbReference>
<protein>
    <submittedName>
        <fullName evidence="1">13678_t:CDS:1</fullName>
    </submittedName>
</protein>
<sequence length="98" mass="10935">MSTASSLTSCTKIPAMATISTSCYLFLAKRIGNTPSVVLEDPVIIKPQERLVGTKNKNKRMTQRELSEFEHVEKWHTRQCGTCHQIGHNCQTCPNASN</sequence>
<evidence type="ECO:0000313" key="2">
    <source>
        <dbReference type="Proteomes" id="UP000789901"/>
    </source>
</evidence>
<keyword evidence="2" id="KW-1185">Reference proteome</keyword>
<dbReference type="Proteomes" id="UP000789901">
    <property type="component" value="Unassembled WGS sequence"/>
</dbReference>
<proteinExistence type="predicted"/>
<reference evidence="1 2" key="1">
    <citation type="submission" date="2021-06" db="EMBL/GenBank/DDBJ databases">
        <authorList>
            <person name="Kallberg Y."/>
            <person name="Tangrot J."/>
            <person name="Rosling A."/>
        </authorList>
    </citation>
    <scope>NUCLEOTIDE SEQUENCE [LARGE SCALE GENOMIC DNA]</scope>
    <source>
        <strain evidence="1 2">120-4 pot B 10/14</strain>
    </source>
</reference>
<name>A0ABN7WH61_GIGMA</name>
<comment type="caution">
    <text evidence="1">The sequence shown here is derived from an EMBL/GenBank/DDBJ whole genome shotgun (WGS) entry which is preliminary data.</text>
</comment>
<gene>
    <name evidence="1" type="ORF">GMARGA_LOCUS30555</name>
</gene>
<accession>A0ABN7WH61</accession>